<dbReference type="GO" id="GO:0006508">
    <property type="term" value="P:proteolysis"/>
    <property type="evidence" value="ECO:0007669"/>
    <property type="project" value="UniProtKB-KW"/>
</dbReference>
<sequence>MPMQLNRIARHPNFSKMSTTSVIPCSPTDKDGLNLTPPPPNEVSGAYVLEQVRSGLRPVPSSLNGEDFQSLGADSLVLFERIALNLGSSDIELHPQAGESLLDSQRMEELAKSIDLVVLTYLGMNSDRPLMKAFYALLGVLEASGSFSSVKAIRMLVNKFAAEGRFFAIEGLSWKRIGELLTDGVVEVRRMLASPIMRSIECMVACLVYVGLIPRTTKSINLLGLSYSIESIVDRPIGASNFVSYFTDLVEVISSSFRQYSKGAPLTKVLFPPTTVDELYKQMTDLEDQCGSALAGNLPKTHGISNQEFMFNMEKAILQAEAVRLTCPPTERMRISTCYKKLKSLKVEYVQKDIQGTMRRCPYSFMLHGTSGVGKSALIGALTRFLLQANGKPSTDEYLTVMNQADKYASTYRSHVTGVVLDDIANTRPDFTEIAPTDLIIQFVNNVPLYMNMADVAEKGKVTATPEVLAVTGNVADLNASVYSSQASSIVRRFNVSITVKVKEKYQKAGTKMIDPAKVLKDFPTEIFPDVFLFDLYVVETKGQTGARKVEFNQPNVRHEDDQWRWVLASLAPNGGENITIKQLLEYLRDDSMRHYHHQDILLQKGDRINVDFTCKTCNLPEEMCDCRPQDGLYELRDDLEAVATQWMRTGEIVCTKKLRQLGGVVNSDVQKLVAILAKRTHIHLIESGDAKFLDWVPSWLEGTPIMEYYTAKYRAPRVVKRVMIMRGVAAASFSIATIVSCYRKTYPVALGLAFVGAKVMSRIDVDYAVNAYIKRRVKGPTKYPKWFTKKFVASMMLSPLAYKLNCGLLMAPAVVSWFYDKCQIDGGQFIRKISGWEKKTKKEQYGLIREVFGPGIIGSLFLKLGVPLVSRCAERLAGRTEPKAPQGALETEDFKAIEAREKEGNIEYYQSPHTARLLDSMPMDMVQFERRPFITSVEKATICLKRIVGENKVQHVNGFIIRSGVILVPNHFLPDEETEIFCVRKPNEDGKCGNALFSFMYQPGDETPVGDHDLSLVYTPQTGDVKNMVSALPTRLPQQVRKGQLVYRERTGSMTKIGAISIGYARRKRFDCAKEFSCHNYSTDNFEGLCGSPFVAEDVKPFIASFHVGGNEELRHGAGSMVTRQEYLDAEKAMVDKFSCITLLPESGIVRESINGVVVRRMKIPSKTILDDVHGNFRFLGTNSIMNRSTSKVRQTGVEGLKDAMGTSLDYGPPKMEGPEGGNCTTPYKVYAEKAVKNKPGISLSRLQQAYADFTEPIFNRFKSWAKKIKPLTLDQAVNGIPNRRFIERLAMNTSMGIGFSGTKAEHFPVRDEHGNRDISPEVLEEVEYIKKEYLAGRRVYPPFKACLKDESTPVDKEKVRVFQVAPVSFSLVGRQYFLPLVRFMYFNPLLCETAVGVNPYSEEWDQIANHVSSQDKDRMVAVDYKGFDTSISCLHTAAVGSMLLQLAKMAKYSKDDIKIMEGVIADLVWPTISVNGNLLVVLGSVASGNFVTVILNDGTNSMNMRADFYAEARLSAGYLRTKPMPDDVKFRDYVSMVTFGDDLVGSVSDKVLKYNCQTMEQTMPKYGFRITPADKDSKMKKWYSLTEVDFLKRRFHFDEKAGRFIGPLAKESIAKSLLTYRNSTSMTPEELFAQNSEGALRELSLHDKHVFDEVKRVVVKHMQDRDTLHLFRDEGDFEGIRQIVLDDKTAMITGELKPQSGEDDLVSLANSFIEVHIGSTEMYATSDGMRLGLGVFMWEVDHNGVFLVPSADPDKMFDVKIRVDGIEVSPARHVLHLSPELEQEVYEAMEAERSAMDRNLNDVEIRPQSGMAMETTGFNEGSSEQVVEIGSPSAVLPRSFGSDEFSLKEFFARPIRLDFSWGVGIQLNQEFQPLFELLRNARISNRVSNFNLLSCRIRMKFVINGNGFFFGMARASYLPLADNDELSNPTELDGYVRTHLSQMPGIFLDPTTSTGGELVVPFFWRREYLSVPEESGAELGTVYLREFNALNHATGTGATSADRVAISVFISMEDVVVAKPTNQNANRISPQAGEDELDEVERKGMISKAASAVEKIAGASADLGILPAYSRAAQVGARIAGKVAGAAGYCAPTDPRPPEPFIPLASKSLALSSGPVASQKLTCDPKQEVAIDSKILGLDGEDEHSLKYIATRPSFLGTATFQISDAPGELIWNAAVNPGIHRNVANKLYLPACAGAAAPFTYWNGTMKFTFQIVASAFHRGRLAVVHDPSDTAGMYEPNVVMSEVFDISTQREFTVTLSNCQTTTLMTKHVPGAVDSTMVNSTPLVPTVGNGTIALYVVNELTVPSFDATAPTSIGINVYVSCGDDIEFFVPGSAHAAVVLKPQSGEDVADPLEIAHMKIDKVTSDAEIGEAETTRQLNLLYTGECITSINDVIKRFDYHHTFFEGHSNSIIERGLVFFPYCRGNVAGAINLTSTAAPYNYSRVTYLNWFTVAYTALRGSVRWMMFSQTASNEQNPPTTVVTRDFGGYFTRVTTMGTGSTSDIAFKFANGTRLSQGCLGTVVYDGNVNGVVNVEIPYYTNQKFHFAKRAEWTSRQEIRFVTVRGNRLNGSQGYQHHYVSAGDDFSLHWFTGWPPMYFEAEMPMAQV</sequence>
<dbReference type="Pfam" id="PF00910">
    <property type="entry name" value="RNA_helicase"/>
    <property type="match status" value="1"/>
</dbReference>
<dbReference type="EMBL" id="KY286105">
    <property type="protein sequence ID" value="ASG92549.1"/>
    <property type="molecule type" value="Genomic_RNA"/>
</dbReference>
<evidence type="ECO:0000256" key="1">
    <source>
        <dbReference type="ARBA" id="ARBA00004328"/>
    </source>
</evidence>
<evidence type="ECO:0000256" key="5">
    <source>
        <dbReference type="ARBA" id="ARBA00022670"/>
    </source>
</evidence>
<keyword evidence="6" id="KW-0808">Transferase</keyword>
<dbReference type="InterPro" id="IPR000605">
    <property type="entry name" value="Helicase_SF3_ssDNA/RNA_vir"/>
</dbReference>
<evidence type="ECO:0000256" key="13">
    <source>
        <dbReference type="ARBA" id="ARBA00022953"/>
    </source>
</evidence>
<dbReference type="PROSITE" id="PS50507">
    <property type="entry name" value="RDRP_SSRNA_POS"/>
    <property type="match status" value="1"/>
</dbReference>
<keyword evidence="4" id="KW-0167">Capsid protein</keyword>
<dbReference type="SUPFAM" id="SSF50494">
    <property type="entry name" value="Trypsin-like serine proteases"/>
    <property type="match status" value="1"/>
</dbReference>
<dbReference type="InterPro" id="IPR033703">
    <property type="entry name" value="Rhv-like"/>
</dbReference>
<dbReference type="InterPro" id="IPR014759">
    <property type="entry name" value="Helicase_SF3_ssRNA_vir"/>
</dbReference>
<dbReference type="GO" id="GO:0003968">
    <property type="term" value="F:RNA-directed RNA polymerase activity"/>
    <property type="evidence" value="ECO:0007669"/>
    <property type="project" value="UniProtKB-KW"/>
</dbReference>
<evidence type="ECO:0000259" key="14">
    <source>
        <dbReference type="PROSITE" id="PS50507"/>
    </source>
</evidence>
<comment type="subcellular location">
    <subcellularLocation>
        <location evidence="1">Virion</location>
    </subcellularLocation>
</comment>
<dbReference type="InterPro" id="IPR043128">
    <property type="entry name" value="Rev_trsase/Diguanyl_cyclase"/>
</dbReference>
<dbReference type="InterPro" id="IPR007094">
    <property type="entry name" value="RNA-dir_pol_PSvirus"/>
</dbReference>
<dbReference type="PROSITE" id="PS51218">
    <property type="entry name" value="SF3_HELICASE_2"/>
    <property type="match status" value="1"/>
</dbReference>
<dbReference type="CDD" id="cd23195">
    <property type="entry name" value="Marnaviridae_RdRp"/>
    <property type="match status" value="1"/>
</dbReference>
<evidence type="ECO:0000256" key="2">
    <source>
        <dbReference type="ARBA" id="ARBA00020107"/>
    </source>
</evidence>
<proteinExistence type="predicted"/>
<keyword evidence="12" id="KW-0946">Virion</keyword>
<organism evidence="16">
    <name type="scientific">Picornavirales Q_sR_OV_022</name>
    <dbReference type="NCBI Taxonomy" id="2016074"/>
    <lineage>
        <taxon>Viruses</taxon>
        <taxon>Riboviria</taxon>
        <taxon>Orthornavirae</taxon>
        <taxon>Pisuviricota</taxon>
        <taxon>Pisoniviricetes</taxon>
        <taxon>Picornavirales</taxon>
    </lineage>
</organism>
<dbReference type="GO" id="GO:0003724">
    <property type="term" value="F:RNA helicase activity"/>
    <property type="evidence" value="ECO:0007669"/>
    <property type="project" value="InterPro"/>
</dbReference>
<keyword evidence="8" id="KW-0547">Nucleotide-binding</keyword>
<dbReference type="GO" id="GO:0005524">
    <property type="term" value="F:ATP binding"/>
    <property type="evidence" value="ECO:0007669"/>
    <property type="project" value="UniProtKB-KW"/>
</dbReference>
<keyword evidence="13" id="KW-0693">Viral RNA replication</keyword>
<dbReference type="Pfam" id="PF11492">
    <property type="entry name" value="Dicistro_VP4"/>
    <property type="match status" value="1"/>
</dbReference>
<evidence type="ECO:0000256" key="6">
    <source>
        <dbReference type="ARBA" id="ARBA00022679"/>
    </source>
</evidence>
<dbReference type="GO" id="GO:0006351">
    <property type="term" value="P:DNA-templated transcription"/>
    <property type="evidence" value="ECO:0007669"/>
    <property type="project" value="InterPro"/>
</dbReference>
<keyword evidence="9" id="KW-0378">Hydrolase</keyword>
<dbReference type="SUPFAM" id="SSF56672">
    <property type="entry name" value="DNA/RNA polymerases"/>
    <property type="match status" value="1"/>
</dbReference>
<dbReference type="InterPro" id="IPR024343">
    <property type="entry name" value="VP4_dicistrovir"/>
</dbReference>
<keyword evidence="5" id="KW-0645">Protease</keyword>
<dbReference type="Gene3D" id="2.60.120.20">
    <property type="match status" value="3"/>
</dbReference>
<dbReference type="Gene3D" id="3.30.70.270">
    <property type="match status" value="1"/>
</dbReference>
<dbReference type="InterPro" id="IPR029053">
    <property type="entry name" value="Viral_coat"/>
</dbReference>
<accession>A0A218NJU3</accession>
<keyword evidence="10" id="KW-0788">Thiol protease</keyword>
<keyword evidence="3" id="KW-0696">RNA-directed RNA polymerase</keyword>
<dbReference type="GO" id="GO:0019028">
    <property type="term" value="C:viral capsid"/>
    <property type="evidence" value="ECO:0007669"/>
    <property type="project" value="UniProtKB-KW"/>
</dbReference>
<evidence type="ECO:0000256" key="7">
    <source>
        <dbReference type="ARBA" id="ARBA00022695"/>
    </source>
</evidence>
<dbReference type="InterPro" id="IPR043502">
    <property type="entry name" value="DNA/RNA_pol_sf"/>
</dbReference>
<dbReference type="SUPFAM" id="SSF88633">
    <property type="entry name" value="Positive stranded ssRNA viruses"/>
    <property type="match status" value="3"/>
</dbReference>
<dbReference type="InterPro" id="IPR014872">
    <property type="entry name" value="Dicistrovirus_capsid-polyPr_C"/>
</dbReference>
<evidence type="ECO:0000256" key="10">
    <source>
        <dbReference type="ARBA" id="ARBA00022807"/>
    </source>
</evidence>
<evidence type="ECO:0000256" key="3">
    <source>
        <dbReference type="ARBA" id="ARBA00022484"/>
    </source>
</evidence>
<dbReference type="GO" id="GO:0008234">
    <property type="term" value="F:cysteine-type peptidase activity"/>
    <property type="evidence" value="ECO:0007669"/>
    <property type="project" value="UniProtKB-KW"/>
</dbReference>
<evidence type="ECO:0000256" key="11">
    <source>
        <dbReference type="ARBA" id="ARBA00022840"/>
    </source>
</evidence>
<keyword evidence="7" id="KW-0548">Nucleotidyltransferase</keyword>
<evidence type="ECO:0000256" key="8">
    <source>
        <dbReference type="ARBA" id="ARBA00022741"/>
    </source>
</evidence>
<evidence type="ECO:0000259" key="15">
    <source>
        <dbReference type="PROSITE" id="PS51218"/>
    </source>
</evidence>
<gene>
    <name evidence="16" type="ORF">Q_sR_OV_022_gene1</name>
</gene>
<reference evidence="16" key="1">
    <citation type="submission" date="2016-12" db="EMBL/GenBank/DDBJ databases">
        <title>Virus-host infection dynamics for marine picoeukaryotes resolved from metatranscriptome.</title>
        <authorList>
            <person name="Moniruzzaman M."/>
            <person name="Wurch L.L."/>
            <person name="Alexander H."/>
            <person name="Dyhrman S.T."/>
            <person name="Gobler C.J."/>
            <person name="Wilhelm S.W."/>
        </authorList>
    </citation>
    <scope>NUCLEOTIDE SEQUENCE</scope>
    <source>
        <strain evidence="16">Q_sR_OV_022</strain>
    </source>
</reference>
<keyword evidence="11" id="KW-0067">ATP-binding</keyword>
<dbReference type="CDD" id="cd00205">
    <property type="entry name" value="rhv_like"/>
    <property type="match status" value="1"/>
</dbReference>
<dbReference type="InterPro" id="IPR001205">
    <property type="entry name" value="RNA-dir_pol_C"/>
</dbReference>
<protein>
    <recommendedName>
        <fullName evidence="2">Genome polyprotein</fullName>
    </recommendedName>
</protein>
<dbReference type="GO" id="GO:0003723">
    <property type="term" value="F:RNA binding"/>
    <property type="evidence" value="ECO:0007669"/>
    <property type="project" value="InterPro"/>
</dbReference>
<dbReference type="GO" id="GO:0039694">
    <property type="term" value="P:viral RNA genome replication"/>
    <property type="evidence" value="ECO:0007669"/>
    <property type="project" value="InterPro"/>
</dbReference>
<evidence type="ECO:0000256" key="12">
    <source>
        <dbReference type="ARBA" id="ARBA00022844"/>
    </source>
</evidence>
<name>A0A218NJU3_9VIRU</name>
<feature type="domain" description="RdRp catalytic" evidence="14">
    <location>
        <begin position="1419"/>
        <end position="1557"/>
    </location>
</feature>
<dbReference type="Pfam" id="PF00680">
    <property type="entry name" value="RdRP_1"/>
    <property type="match status" value="1"/>
</dbReference>
<dbReference type="Gene3D" id="1.20.960.20">
    <property type="match status" value="1"/>
</dbReference>
<feature type="domain" description="SF3 helicase" evidence="15">
    <location>
        <begin position="339"/>
        <end position="515"/>
    </location>
</feature>
<evidence type="ECO:0000256" key="4">
    <source>
        <dbReference type="ARBA" id="ARBA00022561"/>
    </source>
</evidence>
<dbReference type="InterPro" id="IPR009003">
    <property type="entry name" value="Peptidase_S1_PA"/>
</dbReference>
<evidence type="ECO:0000313" key="16">
    <source>
        <dbReference type="EMBL" id="ASG92549.1"/>
    </source>
</evidence>
<dbReference type="Pfam" id="PF08762">
    <property type="entry name" value="CRPV_capsid"/>
    <property type="match status" value="1"/>
</dbReference>
<evidence type="ECO:0000256" key="9">
    <source>
        <dbReference type="ARBA" id="ARBA00022801"/>
    </source>
</evidence>